<dbReference type="GO" id="GO:0022627">
    <property type="term" value="C:cytosolic small ribosomal subunit"/>
    <property type="evidence" value="ECO:0007669"/>
    <property type="project" value="TreeGrafter"/>
</dbReference>
<comment type="similarity">
    <text evidence="1">Belongs to the eukaryotic ribosomal protein eS28 family.</text>
</comment>
<organism evidence="6">
    <name type="scientific">Timema bartmani</name>
    <dbReference type="NCBI Taxonomy" id="61472"/>
    <lineage>
        <taxon>Eukaryota</taxon>
        <taxon>Metazoa</taxon>
        <taxon>Ecdysozoa</taxon>
        <taxon>Arthropoda</taxon>
        <taxon>Hexapoda</taxon>
        <taxon>Insecta</taxon>
        <taxon>Pterygota</taxon>
        <taxon>Neoptera</taxon>
        <taxon>Polyneoptera</taxon>
        <taxon>Phasmatodea</taxon>
        <taxon>Timematodea</taxon>
        <taxon>Timematoidea</taxon>
        <taxon>Timematidae</taxon>
        <taxon>Timema</taxon>
    </lineage>
</organism>
<dbReference type="HAMAP" id="MF_00292">
    <property type="entry name" value="Ribosomal_eS28"/>
    <property type="match status" value="1"/>
</dbReference>
<dbReference type="InterPro" id="IPR028626">
    <property type="entry name" value="Ribosomal_eS28_CS"/>
</dbReference>
<dbReference type="AlphaFoldDB" id="A0A7R9F388"/>
<evidence type="ECO:0000256" key="3">
    <source>
        <dbReference type="ARBA" id="ARBA00023274"/>
    </source>
</evidence>
<dbReference type="EMBL" id="OD567580">
    <property type="protein sequence ID" value="CAD7445883.1"/>
    <property type="molecule type" value="Genomic_DNA"/>
</dbReference>
<dbReference type="GO" id="GO:0003735">
    <property type="term" value="F:structural constituent of ribosome"/>
    <property type="evidence" value="ECO:0007669"/>
    <property type="project" value="InterPro"/>
</dbReference>
<dbReference type="InterPro" id="IPR000289">
    <property type="entry name" value="Ribosomal_eS28"/>
</dbReference>
<dbReference type="PROSITE" id="PS00961">
    <property type="entry name" value="RIBOSOMAL_S28E"/>
    <property type="match status" value="1"/>
</dbReference>
<name>A0A7R9F388_9NEOP</name>
<dbReference type="GO" id="GO:0000028">
    <property type="term" value="P:ribosomal small subunit assembly"/>
    <property type="evidence" value="ECO:0007669"/>
    <property type="project" value="TreeGrafter"/>
</dbReference>
<evidence type="ECO:0000256" key="2">
    <source>
        <dbReference type="ARBA" id="ARBA00022980"/>
    </source>
</evidence>
<keyword evidence="3" id="KW-0687">Ribonucleoprotein</keyword>
<dbReference type="GO" id="GO:0006412">
    <property type="term" value="P:translation"/>
    <property type="evidence" value="ECO:0007669"/>
    <property type="project" value="InterPro"/>
</dbReference>
<evidence type="ECO:0000256" key="1">
    <source>
        <dbReference type="ARBA" id="ARBA00005943"/>
    </source>
</evidence>
<proteinExistence type="inferred from homology"/>
<dbReference type="FunFam" id="2.40.50.140:FF:000025">
    <property type="entry name" value="40S ribosomal protein S28"/>
    <property type="match status" value="1"/>
</dbReference>
<reference evidence="6" key="1">
    <citation type="submission" date="2020-11" db="EMBL/GenBank/DDBJ databases">
        <authorList>
            <person name="Tran Van P."/>
        </authorList>
    </citation>
    <scope>NUCLEOTIDE SEQUENCE</scope>
</reference>
<dbReference type="PANTHER" id="PTHR10769">
    <property type="entry name" value="40S RIBOSOMAL PROTEIN S28"/>
    <property type="match status" value="1"/>
</dbReference>
<dbReference type="SUPFAM" id="SSF50249">
    <property type="entry name" value="Nucleic acid-binding proteins"/>
    <property type="match status" value="1"/>
</dbReference>
<evidence type="ECO:0000256" key="5">
    <source>
        <dbReference type="ARBA" id="ARBA00035453"/>
    </source>
</evidence>
<dbReference type="GO" id="GO:0030490">
    <property type="term" value="P:maturation of SSU-rRNA"/>
    <property type="evidence" value="ECO:0007669"/>
    <property type="project" value="TreeGrafter"/>
</dbReference>
<dbReference type="PANTHER" id="PTHR10769:SF3">
    <property type="entry name" value="SMALL RIBOSOMAL SUBUNIT PROTEIN ES28"/>
    <property type="match status" value="1"/>
</dbReference>
<evidence type="ECO:0000256" key="4">
    <source>
        <dbReference type="ARBA" id="ARBA00035146"/>
    </source>
</evidence>
<dbReference type="InterPro" id="IPR012340">
    <property type="entry name" value="NA-bd_OB-fold"/>
</dbReference>
<dbReference type="Pfam" id="PF01200">
    <property type="entry name" value="Ribosomal_S28e"/>
    <property type="match status" value="1"/>
</dbReference>
<dbReference type="Gene3D" id="2.40.50.140">
    <property type="entry name" value="Nucleic acid-binding proteins"/>
    <property type="match status" value="1"/>
</dbReference>
<dbReference type="CDD" id="cd04457">
    <property type="entry name" value="S1_S28E"/>
    <property type="match status" value="1"/>
</dbReference>
<accession>A0A7R9F388</accession>
<keyword evidence="2" id="KW-0689">Ribosomal protein</keyword>
<evidence type="ECO:0000313" key="6">
    <source>
        <dbReference type="EMBL" id="CAD7445883.1"/>
    </source>
</evidence>
<protein>
    <recommendedName>
        <fullName evidence="4">Small ribosomal subunit protein eS28</fullName>
    </recommendedName>
    <alternativeName>
        <fullName evidence="5">40S ribosomal protein S28</fullName>
    </alternativeName>
</protein>
<sequence length="116" mass="13406">MILLAVVLEDEENLGVIVTKPAPRLFNMEPKLRYAHAQRKIAQDERWKMTRMDKPVVLARVMKVLGRTGSQGQCTQVKVEFIGEQNRQIIRNVKGPVREGDILTLLESEREARRLR</sequence>
<gene>
    <name evidence="6" type="ORF">TBIB3V08_LOCUS8227</name>
</gene>